<keyword evidence="2" id="KW-0812">Transmembrane</keyword>
<protein>
    <submittedName>
        <fullName evidence="3">Uncharacterized protein</fullName>
    </submittedName>
</protein>
<evidence type="ECO:0000256" key="2">
    <source>
        <dbReference type="SAM" id="Phobius"/>
    </source>
</evidence>
<keyword evidence="4" id="KW-1185">Reference proteome</keyword>
<keyword evidence="2" id="KW-0472">Membrane</keyword>
<dbReference type="Proteomes" id="UP001500984">
    <property type="component" value="Unassembled WGS sequence"/>
</dbReference>
<feature type="transmembrane region" description="Helical" evidence="2">
    <location>
        <begin position="7"/>
        <end position="26"/>
    </location>
</feature>
<organism evidence="3 4">
    <name type="scientific">Brevibacterium salitolerans</name>
    <dbReference type="NCBI Taxonomy" id="1403566"/>
    <lineage>
        <taxon>Bacteria</taxon>
        <taxon>Bacillati</taxon>
        <taxon>Actinomycetota</taxon>
        <taxon>Actinomycetes</taxon>
        <taxon>Micrococcales</taxon>
        <taxon>Brevibacteriaceae</taxon>
        <taxon>Brevibacterium</taxon>
    </lineage>
</organism>
<dbReference type="EMBL" id="BAAAPZ010000004">
    <property type="protein sequence ID" value="GAA2094220.1"/>
    <property type="molecule type" value="Genomic_DNA"/>
</dbReference>
<feature type="transmembrane region" description="Helical" evidence="2">
    <location>
        <begin position="70"/>
        <end position="89"/>
    </location>
</feature>
<feature type="region of interest" description="Disordered" evidence="1">
    <location>
        <begin position="200"/>
        <end position="224"/>
    </location>
</feature>
<feature type="transmembrane region" description="Helical" evidence="2">
    <location>
        <begin position="139"/>
        <end position="162"/>
    </location>
</feature>
<proteinExistence type="predicted"/>
<accession>A0ABN2WLC7</accession>
<sequence length="224" mass="23409">MILFYSTFLLSLLMAVFYQFFTMQLVQVLPSAAAFGAVSLVIRLGADVVHLALAITAVWLLPGAFQRRQWIATAMIAAGTLLSAVYGILSGPLFGVLAPTTDPEVFVRISGMLSALVAFAGSCLLLLAWLLVRDRTRPAHIVAVACLLLFLLLRLLMAWTLGPGTASAALRMAGAVLGVLIPGLTAAVLGVSELVGRRRGTGSAAPDFPASGRSPMPGHGVGPQ</sequence>
<evidence type="ECO:0000313" key="4">
    <source>
        <dbReference type="Proteomes" id="UP001500984"/>
    </source>
</evidence>
<name>A0ABN2WLC7_9MICO</name>
<feature type="transmembrane region" description="Helical" evidence="2">
    <location>
        <begin position="109"/>
        <end position="132"/>
    </location>
</feature>
<evidence type="ECO:0000256" key="1">
    <source>
        <dbReference type="SAM" id="MobiDB-lite"/>
    </source>
</evidence>
<feature type="transmembrane region" description="Helical" evidence="2">
    <location>
        <begin position="168"/>
        <end position="191"/>
    </location>
</feature>
<reference evidence="3 4" key="1">
    <citation type="journal article" date="2019" name="Int. J. Syst. Evol. Microbiol.">
        <title>The Global Catalogue of Microorganisms (GCM) 10K type strain sequencing project: providing services to taxonomists for standard genome sequencing and annotation.</title>
        <authorList>
            <consortium name="The Broad Institute Genomics Platform"/>
            <consortium name="The Broad Institute Genome Sequencing Center for Infectious Disease"/>
            <person name="Wu L."/>
            <person name="Ma J."/>
        </authorList>
    </citation>
    <scope>NUCLEOTIDE SEQUENCE [LARGE SCALE GENOMIC DNA]</scope>
    <source>
        <strain evidence="3 4">JCM 15900</strain>
    </source>
</reference>
<gene>
    <name evidence="3" type="ORF">GCM10009823_13100</name>
</gene>
<evidence type="ECO:0000313" key="3">
    <source>
        <dbReference type="EMBL" id="GAA2094220.1"/>
    </source>
</evidence>
<keyword evidence="2" id="KW-1133">Transmembrane helix</keyword>
<comment type="caution">
    <text evidence="3">The sequence shown here is derived from an EMBL/GenBank/DDBJ whole genome shotgun (WGS) entry which is preliminary data.</text>
</comment>
<feature type="transmembrane region" description="Helical" evidence="2">
    <location>
        <begin position="32"/>
        <end position="61"/>
    </location>
</feature>